<evidence type="ECO:0000313" key="2">
    <source>
        <dbReference type="Proteomes" id="UP000050898"/>
    </source>
</evidence>
<dbReference type="AlphaFoldDB" id="A0A0R2EF72"/>
<keyword evidence="2" id="KW-1185">Reference proteome</keyword>
<dbReference type="Proteomes" id="UP000050898">
    <property type="component" value="Unassembled WGS sequence"/>
</dbReference>
<dbReference type="OrthoDB" id="10013356at2"/>
<evidence type="ECO:0000313" key="1">
    <source>
        <dbReference type="EMBL" id="KRN10804.1"/>
    </source>
</evidence>
<accession>A0A0R2EF72</accession>
<comment type="caution">
    <text evidence="1">The sequence shown here is derived from an EMBL/GenBank/DDBJ whole genome shotgun (WGS) entry which is preliminary data.</text>
</comment>
<name>A0A0R2EF72_9LACO</name>
<sequence>MNVEKLIETLNNQTVTLVSNMEFENKLVEVTTLEKRLATTCEEGCLISGKELNSRPMDSMMETFLADNGMAIFDNDAVYCESIEEIYEVGKNLKDCISELSRGYISQLGCQLTGLEEEEYWETLFGSYPNARINEDYEVVIND</sequence>
<dbReference type="EMBL" id="AYYH01000006">
    <property type="protein sequence ID" value="KRN10804.1"/>
    <property type="molecule type" value="Genomic_DNA"/>
</dbReference>
<proteinExistence type="predicted"/>
<dbReference type="RefSeq" id="WP_010078230.1">
    <property type="nucleotide sequence ID" value="NZ_AYYH01000006.1"/>
</dbReference>
<gene>
    <name evidence="1" type="ORF">FD00_GL002046</name>
</gene>
<protein>
    <submittedName>
        <fullName evidence="1">Uncharacterized protein</fullName>
    </submittedName>
</protein>
<dbReference type="PATRIC" id="fig|1046596.6.peg.2147"/>
<organism evidence="1 2">
    <name type="scientific">Liquorilactobacillus mali KCTC 3596 = DSM 20444</name>
    <dbReference type="NCBI Taxonomy" id="1046596"/>
    <lineage>
        <taxon>Bacteria</taxon>
        <taxon>Bacillati</taxon>
        <taxon>Bacillota</taxon>
        <taxon>Bacilli</taxon>
        <taxon>Lactobacillales</taxon>
        <taxon>Lactobacillaceae</taxon>
        <taxon>Liquorilactobacillus</taxon>
    </lineage>
</organism>
<reference evidence="1 2" key="1">
    <citation type="journal article" date="2015" name="Genome Announc.">
        <title>Expanding the biotechnology potential of lactobacilli through comparative genomics of 213 strains and associated genera.</title>
        <authorList>
            <person name="Sun Z."/>
            <person name="Harris H.M."/>
            <person name="McCann A."/>
            <person name="Guo C."/>
            <person name="Argimon S."/>
            <person name="Zhang W."/>
            <person name="Yang X."/>
            <person name="Jeffery I.B."/>
            <person name="Cooney J.C."/>
            <person name="Kagawa T.F."/>
            <person name="Liu W."/>
            <person name="Song Y."/>
            <person name="Salvetti E."/>
            <person name="Wrobel A."/>
            <person name="Rasinkangas P."/>
            <person name="Parkhill J."/>
            <person name="Rea M.C."/>
            <person name="O'Sullivan O."/>
            <person name="Ritari J."/>
            <person name="Douillard F.P."/>
            <person name="Paul Ross R."/>
            <person name="Yang R."/>
            <person name="Briner A.E."/>
            <person name="Felis G.E."/>
            <person name="de Vos W.M."/>
            <person name="Barrangou R."/>
            <person name="Klaenhammer T.R."/>
            <person name="Caufield P.W."/>
            <person name="Cui Y."/>
            <person name="Zhang H."/>
            <person name="O'Toole P.W."/>
        </authorList>
    </citation>
    <scope>NUCLEOTIDE SEQUENCE [LARGE SCALE GENOMIC DNA]</scope>
    <source>
        <strain evidence="1 2">DSM 20444</strain>
    </source>
</reference>